<dbReference type="Proteomes" id="UP000095287">
    <property type="component" value="Unplaced"/>
</dbReference>
<evidence type="ECO:0000313" key="2">
    <source>
        <dbReference type="WBParaSite" id="L893_g4960.t1"/>
    </source>
</evidence>
<sequence length="76" mass="8116">MRSPSRDYGFVHEFKLPLLIPLASQAILACISLARYAALVSTGVLPQGSVVAQGLGDINKEEATLCVVNESKKSSR</sequence>
<accession>A0A1I8AEN8</accession>
<keyword evidence="1" id="KW-1185">Reference proteome</keyword>
<dbReference type="PROSITE" id="PS51257">
    <property type="entry name" value="PROKAR_LIPOPROTEIN"/>
    <property type="match status" value="1"/>
</dbReference>
<dbReference type="AlphaFoldDB" id="A0A1I8AEN8"/>
<proteinExistence type="predicted"/>
<reference evidence="2" key="1">
    <citation type="submission" date="2016-11" db="UniProtKB">
        <authorList>
            <consortium name="WormBaseParasite"/>
        </authorList>
    </citation>
    <scope>IDENTIFICATION</scope>
</reference>
<evidence type="ECO:0000313" key="1">
    <source>
        <dbReference type="Proteomes" id="UP000095287"/>
    </source>
</evidence>
<protein>
    <submittedName>
        <fullName evidence="2">Secreted protein</fullName>
    </submittedName>
</protein>
<dbReference type="WBParaSite" id="L893_g4960.t1">
    <property type="protein sequence ID" value="L893_g4960.t1"/>
    <property type="gene ID" value="L893_g4960"/>
</dbReference>
<organism evidence="1 2">
    <name type="scientific">Steinernema glaseri</name>
    <dbReference type="NCBI Taxonomy" id="37863"/>
    <lineage>
        <taxon>Eukaryota</taxon>
        <taxon>Metazoa</taxon>
        <taxon>Ecdysozoa</taxon>
        <taxon>Nematoda</taxon>
        <taxon>Chromadorea</taxon>
        <taxon>Rhabditida</taxon>
        <taxon>Tylenchina</taxon>
        <taxon>Panagrolaimomorpha</taxon>
        <taxon>Strongyloidoidea</taxon>
        <taxon>Steinernematidae</taxon>
        <taxon>Steinernema</taxon>
    </lineage>
</organism>
<name>A0A1I8AEN8_9BILA</name>